<reference evidence="1" key="1">
    <citation type="submission" date="2019-07" db="EMBL/GenBank/DDBJ databases">
        <authorList>
            <person name="Ashton P.M."/>
            <person name="Dallman T."/>
            <person name="Nair S."/>
            <person name="De Pinna E."/>
            <person name="Peters T."/>
            <person name="Grant K."/>
        </authorList>
    </citation>
    <scope>NUCLEOTIDE SEQUENCE</scope>
    <source>
        <strain evidence="1">773673</strain>
    </source>
</reference>
<dbReference type="EMBL" id="AAIQMM010000032">
    <property type="protein sequence ID" value="ECH0896878.1"/>
    <property type="molecule type" value="Genomic_DNA"/>
</dbReference>
<comment type="caution">
    <text evidence="1">The sequence shown here is derived from an EMBL/GenBank/DDBJ whole genome shotgun (WGS) entry which is preliminary data.</text>
</comment>
<evidence type="ECO:0000313" key="1">
    <source>
        <dbReference type="EMBL" id="ECH0896878.1"/>
    </source>
</evidence>
<gene>
    <name evidence="1" type="ORF">FPD99_23280</name>
</gene>
<dbReference type="AlphaFoldDB" id="A0A5I6REM5"/>
<protein>
    <submittedName>
        <fullName evidence="1">Uncharacterized protein</fullName>
    </submittedName>
</protein>
<name>A0A5I6REM5_SALET</name>
<accession>A0A5I6REM5</accession>
<organism evidence="1">
    <name type="scientific">Salmonella enterica subsp. enterica serovar Glostrup</name>
    <dbReference type="NCBI Taxonomy" id="1151180"/>
    <lineage>
        <taxon>Bacteria</taxon>
        <taxon>Pseudomonadati</taxon>
        <taxon>Pseudomonadota</taxon>
        <taxon>Gammaproteobacteria</taxon>
        <taxon>Enterobacterales</taxon>
        <taxon>Enterobacteriaceae</taxon>
        <taxon>Salmonella</taxon>
    </lineage>
</organism>
<sequence>MVFTSLNRIPLIACGGLLALLVLCWQAYEDDETAIGSLNSQVSALTTERDDARKAQALQAFHFNRMNRITGEAQRANQQTADHAEHLRHAVHNSLSAQSCHAVLLPVADSDRLLGYVSQLRQTALHPDAATGAGTHHSGAATRRLTWGQAIEWIPLLLGNIQSCNQDKAAARRIDEERASETTSTQ</sequence>
<proteinExistence type="predicted"/>